<dbReference type="CDD" id="cd22157">
    <property type="entry name" value="F-box_AtFBW1-like"/>
    <property type="match status" value="1"/>
</dbReference>
<evidence type="ECO:0000313" key="2">
    <source>
        <dbReference type="EMBL" id="RCV09991.1"/>
    </source>
</evidence>
<dbReference type="KEGG" id="sita:111256360"/>
<protein>
    <recommendedName>
        <fullName evidence="1">F-box domain-containing protein</fullName>
    </recommendedName>
</protein>
<dbReference type="PANTHER" id="PTHR31111:SF133">
    <property type="entry name" value="OS07G0196600 PROTEIN"/>
    <property type="match status" value="1"/>
</dbReference>
<sequence>MALSPRPRAASGSHAAPALAAGALPEDAIYEILLRLPAKDLCRLRAVCRPWRSLLSDPAFAAAHAARHPEPLIVAGYTSHSVMNDDGILFDIMDQSGRVVRRIRQANNKEGHNERMVLVPTQGDLVCLVQHWCRRSCRLLNPATGAVHVLPEGLAEEHAMHEGKLAYCALAFGQVAATGEYKVLRVFRGYLPHGRELCEVFTLNGGSHGRWRGIRTAPPRNVILNLLNIVTICNGIVYFLSIEHVPGDFILDDTIAPFNLESEEWMPTIRGPLSSLERAKNNDRSVLSLAVLNGCLVLSQHVVPSSMDMWFLMDVDKGLWVKQHCIQFEFSYWQIMHPVHPLLVLSDGRIVLIHMADRGLLKMYNPRIGTCTDVAEIGPCDEIGLYTGNLLSLANGPSQ</sequence>
<name>K4A332_SETIT</name>
<evidence type="ECO:0000259" key="1">
    <source>
        <dbReference type="PROSITE" id="PS50181"/>
    </source>
</evidence>
<dbReference type="NCBIfam" id="TIGR01640">
    <property type="entry name" value="F_box_assoc_1"/>
    <property type="match status" value="1"/>
</dbReference>
<dbReference type="PANTHER" id="PTHR31111">
    <property type="entry name" value="BNAA05G37150D PROTEIN-RELATED"/>
    <property type="match status" value="1"/>
</dbReference>
<dbReference type="Proteomes" id="UP000004995">
    <property type="component" value="Unassembled WGS sequence"/>
</dbReference>
<dbReference type="EMBL" id="CM003529">
    <property type="protein sequence ID" value="RCV09991.1"/>
    <property type="molecule type" value="Genomic_DNA"/>
</dbReference>
<dbReference type="SMART" id="SM00256">
    <property type="entry name" value="FBOX"/>
    <property type="match status" value="1"/>
</dbReference>
<dbReference type="AlphaFoldDB" id="K4A332"/>
<reference evidence="2" key="2">
    <citation type="submission" date="2015-07" db="EMBL/GenBank/DDBJ databases">
        <authorList>
            <person name="Noorani M."/>
        </authorList>
    </citation>
    <scope>NUCLEOTIDE SEQUENCE</scope>
    <source>
        <strain evidence="2">Yugu1</strain>
    </source>
</reference>
<dbReference type="SUPFAM" id="SSF81383">
    <property type="entry name" value="F-box domain"/>
    <property type="match status" value="1"/>
</dbReference>
<dbReference type="Pfam" id="PF08268">
    <property type="entry name" value="FBA_3"/>
    <property type="match status" value="1"/>
</dbReference>
<reference evidence="2 4" key="1">
    <citation type="journal article" date="2012" name="Nat. Biotechnol.">
        <title>Reference genome sequence of the model plant Setaria.</title>
        <authorList>
            <person name="Bennetzen J.L."/>
            <person name="Schmutz J."/>
            <person name="Wang H."/>
            <person name="Percifield R."/>
            <person name="Hawkins J."/>
            <person name="Pontaroli A.C."/>
            <person name="Estep M."/>
            <person name="Feng L."/>
            <person name="Vaughn J.N."/>
            <person name="Grimwood J."/>
            <person name="Jenkins J."/>
            <person name="Barry K."/>
            <person name="Lindquist E."/>
            <person name="Hellsten U."/>
            <person name="Deshpande S."/>
            <person name="Wang X."/>
            <person name="Wu X."/>
            <person name="Mitros T."/>
            <person name="Triplett J."/>
            <person name="Yang X."/>
            <person name="Ye C.Y."/>
            <person name="Mauro-Herrera M."/>
            <person name="Wang L."/>
            <person name="Li P."/>
            <person name="Sharma M."/>
            <person name="Sharma R."/>
            <person name="Ronald P.C."/>
            <person name="Panaud O."/>
            <person name="Kellogg E.A."/>
            <person name="Brutnell T.P."/>
            <person name="Doust A.N."/>
            <person name="Tuskan G.A."/>
            <person name="Rokhsar D."/>
            <person name="Devos K.M."/>
        </authorList>
    </citation>
    <scope>NUCLEOTIDE SEQUENCE [LARGE SCALE GENOMIC DNA]</scope>
    <source>
        <strain evidence="4">cv. Yugu1</strain>
        <strain evidence="2">Yugu1</strain>
    </source>
</reference>
<feature type="domain" description="F-box" evidence="1">
    <location>
        <begin position="18"/>
        <end position="63"/>
    </location>
</feature>
<dbReference type="eggNOG" id="ENOG502RRPG">
    <property type="taxonomic scope" value="Eukaryota"/>
</dbReference>
<dbReference type="EnsemblPlants" id="KQL22910">
    <property type="protein sequence ID" value="KQL22910"/>
    <property type="gene ID" value="SETIT_033285mg"/>
</dbReference>
<proteinExistence type="predicted"/>
<organism evidence="2">
    <name type="scientific">Setaria italica</name>
    <name type="common">Foxtail millet</name>
    <name type="synonym">Panicum italicum</name>
    <dbReference type="NCBI Taxonomy" id="4555"/>
    <lineage>
        <taxon>Eukaryota</taxon>
        <taxon>Viridiplantae</taxon>
        <taxon>Streptophyta</taxon>
        <taxon>Embryophyta</taxon>
        <taxon>Tracheophyta</taxon>
        <taxon>Spermatophyta</taxon>
        <taxon>Magnoliopsida</taxon>
        <taxon>Liliopsida</taxon>
        <taxon>Poales</taxon>
        <taxon>Poaceae</taxon>
        <taxon>PACMAD clade</taxon>
        <taxon>Panicoideae</taxon>
        <taxon>Panicodae</taxon>
        <taxon>Paniceae</taxon>
        <taxon>Cenchrinae</taxon>
        <taxon>Setaria</taxon>
    </lineage>
</organism>
<dbReference type="OMA" id="NIVTICN"/>
<keyword evidence="4" id="KW-1185">Reference proteome</keyword>
<dbReference type="EMBL" id="AGNK02000740">
    <property type="status" value="NOT_ANNOTATED_CDS"/>
    <property type="molecule type" value="Genomic_DNA"/>
</dbReference>
<dbReference type="Pfam" id="PF00646">
    <property type="entry name" value="F-box"/>
    <property type="match status" value="1"/>
</dbReference>
<dbReference type="RefSeq" id="XP_022679981.1">
    <property type="nucleotide sequence ID" value="XM_022824246.1"/>
</dbReference>
<dbReference type="PROSITE" id="PS50181">
    <property type="entry name" value="FBOX"/>
    <property type="match status" value="1"/>
</dbReference>
<accession>K4A332</accession>
<dbReference type="InterPro" id="IPR017451">
    <property type="entry name" value="F-box-assoc_interact_dom"/>
</dbReference>
<dbReference type="InterPro" id="IPR036047">
    <property type="entry name" value="F-box-like_dom_sf"/>
</dbReference>
<reference evidence="3" key="3">
    <citation type="submission" date="2018-08" db="UniProtKB">
        <authorList>
            <consortium name="EnsemblPlants"/>
        </authorList>
    </citation>
    <scope>IDENTIFICATION</scope>
    <source>
        <strain evidence="3">Yugu1</strain>
    </source>
</reference>
<dbReference type="GeneID" id="111256360"/>
<dbReference type="InterPro" id="IPR013187">
    <property type="entry name" value="F-box-assoc_dom_typ3"/>
</dbReference>
<gene>
    <name evidence="3" type="primary">LOC111256360</name>
    <name evidence="2" type="ORF">SETIT_2G075600v2</name>
</gene>
<dbReference type="HOGENOM" id="CLU_033501_1_0_1"/>
<evidence type="ECO:0000313" key="3">
    <source>
        <dbReference type="EnsemblPlants" id="KQL22910"/>
    </source>
</evidence>
<evidence type="ECO:0000313" key="4">
    <source>
        <dbReference type="Proteomes" id="UP000004995"/>
    </source>
</evidence>
<dbReference type="STRING" id="4555.K4A332"/>
<dbReference type="Gene3D" id="1.20.1280.50">
    <property type="match status" value="1"/>
</dbReference>
<dbReference type="OrthoDB" id="582285at2759"/>
<dbReference type="Gramene" id="KQL22910">
    <property type="protein sequence ID" value="KQL22910"/>
    <property type="gene ID" value="SETIT_033285mg"/>
</dbReference>
<dbReference type="InterPro" id="IPR001810">
    <property type="entry name" value="F-box_dom"/>
</dbReference>